<dbReference type="InterPro" id="IPR016134">
    <property type="entry name" value="Dockerin_dom"/>
</dbReference>
<dbReference type="Gene3D" id="2.60.40.10">
    <property type="entry name" value="Immunoglobulins"/>
    <property type="match status" value="2"/>
</dbReference>
<dbReference type="SUPFAM" id="SSF49299">
    <property type="entry name" value="PKD domain"/>
    <property type="match status" value="1"/>
</dbReference>
<evidence type="ECO:0000313" key="3">
    <source>
        <dbReference type="EMBL" id="CAD6491469.1"/>
    </source>
</evidence>
<dbReference type="InterPro" id="IPR013783">
    <property type="entry name" value="Ig-like_fold"/>
</dbReference>
<dbReference type="EMBL" id="CAJHIM010000006">
    <property type="protein sequence ID" value="CAD6491469.1"/>
    <property type="molecule type" value="Genomic_DNA"/>
</dbReference>
<dbReference type="PROSITE" id="PS50093">
    <property type="entry name" value="PKD"/>
    <property type="match status" value="1"/>
</dbReference>
<sequence>MNITYYPGNGTEIEGYEIKNPTSGTWKADVIPINVSGKVNYTLITSLDTNLTLSVLPDKYNYYPGEQINLTANLTYFDAPVANNSMTLKIARPDGKVENITLNKINESYSGTYNNTNITGQYGIIATANGTLNEIEFIRQTTTSLWVEQPPDLMVKNISFSNLNNTPSIGDNITINATIENIGDGNATNATIEFYVDNPTNGTLIGDEIILNITSNSSEVVSMDWVAEYGLHKIYAVIPASNPFLEGNYTNNIAFNSINVTGPVINLSLTMPVEVNLNDTFDVEALVENSGTKLIGANATIMLPSGLSTSDSLTITLGNISQNKTANWNITANQTGLHEICINLASDNSQVCTCRKNISVVHIELSDLPANLTCYQGSNLTMAIQVTNFNPNVSYAGLYLNTSVRDPTGNISSSINNISLLHAGENETLGILWNQTEKMGFYEVNVSLFMGSVLMDNKETEFEVGNATQPPIANFTYTPENPVINETITFNASSSYDPNGNISDYNWSFGDGSNATGIIVTHSYPANGTYNVNLTVTDNNGATNSISKIVTVCYEPLRGDLDSNGILDSADAAIALQIAVGSRPCNPETLAIADVSGDGRVSSLDALMILQMLYE</sequence>
<dbReference type="InterPro" id="IPR022409">
    <property type="entry name" value="PKD/Chitinase_dom"/>
</dbReference>
<gene>
    <name evidence="3" type="ORF">ANIMEMIM_00141</name>
</gene>
<dbReference type="GO" id="GO:0004553">
    <property type="term" value="F:hydrolase activity, hydrolyzing O-glycosyl compounds"/>
    <property type="evidence" value="ECO:0007669"/>
    <property type="project" value="InterPro"/>
</dbReference>
<reference evidence="3" key="1">
    <citation type="submission" date="2020-10" db="EMBL/GenBank/DDBJ databases">
        <authorList>
            <person name="Hahn C.J."/>
            <person name="Laso-Perez R."/>
            <person name="Vulcano F."/>
            <person name="Vaziourakis K.-M."/>
            <person name="Stokke R."/>
            <person name="Steen I.H."/>
            <person name="Teske A."/>
            <person name="Boetius A."/>
            <person name="Liebeke M."/>
            <person name="Amann R."/>
            <person name="Knittel K."/>
        </authorList>
    </citation>
    <scope>NUCLEOTIDE SEQUENCE</scope>
    <source>
        <strain evidence="3">Gfbio:e3339647-f889-4370-9287-4fb5cb688e4c:AG393N10_GoMArc1</strain>
    </source>
</reference>
<feature type="domain" description="Dockerin" evidence="2">
    <location>
        <begin position="554"/>
        <end position="615"/>
    </location>
</feature>
<dbReference type="Proteomes" id="UP000637195">
    <property type="component" value="Unassembled WGS sequence"/>
</dbReference>
<dbReference type="Pfam" id="PF00404">
    <property type="entry name" value="Dockerin_1"/>
    <property type="match status" value="1"/>
</dbReference>
<dbReference type="InterPro" id="IPR002105">
    <property type="entry name" value="Dockerin_1_rpt"/>
</dbReference>
<dbReference type="AlphaFoldDB" id="A0A811T7M4"/>
<evidence type="ECO:0000313" key="4">
    <source>
        <dbReference type="Proteomes" id="UP000637195"/>
    </source>
</evidence>
<dbReference type="Pfam" id="PF07705">
    <property type="entry name" value="CARDB"/>
    <property type="match status" value="1"/>
</dbReference>
<dbReference type="CDD" id="cd00146">
    <property type="entry name" value="PKD"/>
    <property type="match status" value="1"/>
</dbReference>
<dbReference type="SMART" id="SM00089">
    <property type="entry name" value="PKD"/>
    <property type="match status" value="1"/>
</dbReference>
<dbReference type="SUPFAM" id="SSF63446">
    <property type="entry name" value="Type I dockerin domain"/>
    <property type="match status" value="1"/>
</dbReference>
<organism evidence="3 4">
    <name type="scientific">Candidatus Argoarchaeum ethanivorans</name>
    <dbReference type="NCBI Taxonomy" id="2608793"/>
    <lineage>
        <taxon>Archaea</taxon>
        <taxon>Methanobacteriati</taxon>
        <taxon>Methanobacteriota</taxon>
        <taxon>Stenosarchaea group</taxon>
        <taxon>Methanomicrobia</taxon>
        <taxon>Methanosarcinales</taxon>
        <taxon>Methanosarcinales incertae sedis</taxon>
        <taxon>GOM Arc I cluster</taxon>
        <taxon>Candidatus Argoarchaeum</taxon>
    </lineage>
</organism>
<dbReference type="Gene3D" id="2.60.40.1930">
    <property type="match status" value="1"/>
</dbReference>
<protein>
    <submittedName>
        <fullName evidence="3">PKD domain protein</fullName>
    </submittedName>
</protein>
<dbReference type="InterPro" id="IPR036439">
    <property type="entry name" value="Dockerin_dom_sf"/>
</dbReference>
<feature type="domain" description="PKD" evidence="1">
    <location>
        <begin position="471"/>
        <end position="552"/>
    </location>
</feature>
<accession>A0A811T7M4</accession>
<dbReference type="InterPro" id="IPR035986">
    <property type="entry name" value="PKD_dom_sf"/>
</dbReference>
<dbReference type="CDD" id="cd14256">
    <property type="entry name" value="Dockerin_I"/>
    <property type="match status" value="1"/>
</dbReference>
<name>A0A811T7M4_9EURY</name>
<dbReference type="InterPro" id="IPR011635">
    <property type="entry name" value="CARDB"/>
</dbReference>
<proteinExistence type="predicted"/>
<dbReference type="InterPro" id="IPR000601">
    <property type="entry name" value="PKD_dom"/>
</dbReference>
<dbReference type="Pfam" id="PF18911">
    <property type="entry name" value="PKD_4"/>
    <property type="match status" value="1"/>
</dbReference>
<evidence type="ECO:0000259" key="2">
    <source>
        <dbReference type="PROSITE" id="PS51766"/>
    </source>
</evidence>
<dbReference type="PROSITE" id="PS51766">
    <property type="entry name" value="DOCKERIN"/>
    <property type="match status" value="1"/>
</dbReference>
<dbReference type="Gene3D" id="1.10.1330.10">
    <property type="entry name" value="Dockerin domain"/>
    <property type="match status" value="1"/>
</dbReference>
<dbReference type="GO" id="GO:0000272">
    <property type="term" value="P:polysaccharide catabolic process"/>
    <property type="evidence" value="ECO:0007669"/>
    <property type="project" value="InterPro"/>
</dbReference>
<comment type="caution">
    <text evidence="3">The sequence shown here is derived from an EMBL/GenBank/DDBJ whole genome shotgun (WGS) entry which is preliminary data.</text>
</comment>
<evidence type="ECO:0000259" key="1">
    <source>
        <dbReference type="PROSITE" id="PS50093"/>
    </source>
</evidence>